<keyword evidence="1" id="KW-0479">Metal-binding</keyword>
<proteinExistence type="predicted"/>
<keyword evidence="5" id="KW-1185">Reference proteome</keyword>
<dbReference type="PROSITE" id="PS50158">
    <property type="entry name" value="ZF_CCHC"/>
    <property type="match status" value="1"/>
</dbReference>
<feature type="compositionally biased region" description="Low complexity" evidence="2">
    <location>
        <begin position="105"/>
        <end position="118"/>
    </location>
</feature>
<dbReference type="Proteomes" id="UP001604336">
    <property type="component" value="Unassembled WGS sequence"/>
</dbReference>
<comment type="caution">
    <text evidence="4">The sequence shown here is derived from an EMBL/GenBank/DDBJ whole genome shotgun (WGS) entry which is preliminary data.</text>
</comment>
<dbReference type="InterPro" id="IPR001878">
    <property type="entry name" value="Znf_CCHC"/>
</dbReference>
<feature type="domain" description="CCHC-type" evidence="3">
    <location>
        <begin position="137"/>
        <end position="152"/>
    </location>
</feature>
<dbReference type="SMART" id="SM00343">
    <property type="entry name" value="ZnF_C2HC"/>
    <property type="match status" value="1"/>
</dbReference>
<sequence length="320" mass="36292">MEKNFSFKIDPSKDLDENFDVFNKLIQYIKNCGDKGIDEYKAIILLNSIPEVYKDVKSTIKYGRDDLTVDMIINALRSKSHKLKNDKETRSNGESLYVRGRSQHRQSNNQESNNSNGQGHKKKGKGKSRSKSKVKGRKCYNCGKLGHYIKDCYKLNNNFQKNKPPEQSNVATSNTETLGELYLVCDNEEPEICVNAVSSACQFDEWLLDSGVLVCLNPPGVKLLLLLVNRSPSAALSGKTPEEIWHARDRNRRTTKVPSRFSDYDLAALAENSFDELSGNEPKTFDDAVNGSESAMWWNAMKDEMTSLYKNQTWELVPKP</sequence>
<evidence type="ECO:0000313" key="5">
    <source>
        <dbReference type="Proteomes" id="UP001604336"/>
    </source>
</evidence>
<name>A0ABD1R911_9LAMI</name>
<keyword evidence="1" id="KW-0863">Zinc-finger</keyword>
<accession>A0ABD1R911</accession>
<gene>
    <name evidence="4" type="ORF">Adt_29667</name>
</gene>
<reference evidence="5" key="1">
    <citation type="submission" date="2024-07" db="EMBL/GenBank/DDBJ databases">
        <title>Two chromosome-level genome assemblies of Korean endemic species Abeliophyllum distichum and Forsythia ovata (Oleaceae).</title>
        <authorList>
            <person name="Jang H."/>
        </authorList>
    </citation>
    <scope>NUCLEOTIDE SEQUENCE [LARGE SCALE GENOMIC DNA]</scope>
</reference>
<feature type="region of interest" description="Disordered" evidence="2">
    <location>
        <begin position="83"/>
        <end position="135"/>
    </location>
</feature>
<dbReference type="SUPFAM" id="SSF57756">
    <property type="entry name" value="Retrovirus zinc finger-like domains"/>
    <property type="match status" value="1"/>
</dbReference>
<evidence type="ECO:0000259" key="3">
    <source>
        <dbReference type="PROSITE" id="PS50158"/>
    </source>
</evidence>
<evidence type="ECO:0000256" key="1">
    <source>
        <dbReference type="PROSITE-ProRule" id="PRU00047"/>
    </source>
</evidence>
<dbReference type="InterPro" id="IPR036875">
    <property type="entry name" value="Znf_CCHC_sf"/>
</dbReference>
<feature type="compositionally biased region" description="Basic residues" evidence="2">
    <location>
        <begin position="119"/>
        <end position="135"/>
    </location>
</feature>
<evidence type="ECO:0000256" key="2">
    <source>
        <dbReference type="SAM" id="MobiDB-lite"/>
    </source>
</evidence>
<keyword evidence="1" id="KW-0862">Zinc</keyword>
<dbReference type="AlphaFoldDB" id="A0ABD1R911"/>
<dbReference type="EMBL" id="JBFOLK010000009">
    <property type="protein sequence ID" value="KAL2484911.1"/>
    <property type="molecule type" value="Genomic_DNA"/>
</dbReference>
<dbReference type="Gene3D" id="4.10.60.10">
    <property type="entry name" value="Zinc finger, CCHC-type"/>
    <property type="match status" value="1"/>
</dbReference>
<evidence type="ECO:0000313" key="4">
    <source>
        <dbReference type="EMBL" id="KAL2484911.1"/>
    </source>
</evidence>
<dbReference type="Pfam" id="PF00098">
    <property type="entry name" value="zf-CCHC"/>
    <property type="match status" value="1"/>
</dbReference>
<dbReference type="Pfam" id="PF14223">
    <property type="entry name" value="Retrotran_gag_2"/>
    <property type="match status" value="1"/>
</dbReference>
<organism evidence="4 5">
    <name type="scientific">Abeliophyllum distichum</name>
    <dbReference type="NCBI Taxonomy" id="126358"/>
    <lineage>
        <taxon>Eukaryota</taxon>
        <taxon>Viridiplantae</taxon>
        <taxon>Streptophyta</taxon>
        <taxon>Embryophyta</taxon>
        <taxon>Tracheophyta</taxon>
        <taxon>Spermatophyta</taxon>
        <taxon>Magnoliopsida</taxon>
        <taxon>eudicotyledons</taxon>
        <taxon>Gunneridae</taxon>
        <taxon>Pentapetalae</taxon>
        <taxon>asterids</taxon>
        <taxon>lamiids</taxon>
        <taxon>Lamiales</taxon>
        <taxon>Oleaceae</taxon>
        <taxon>Forsythieae</taxon>
        <taxon>Abeliophyllum</taxon>
    </lineage>
</organism>
<dbReference type="GO" id="GO:0008270">
    <property type="term" value="F:zinc ion binding"/>
    <property type="evidence" value="ECO:0007669"/>
    <property type="project" value="UniProtKB-KW"/>
</dbReference>
<protein>
    <submittedName>
        <fullName evidence="4">CCHC-type domain-containing protein</fullName>
    </submittedName>
</protein>